<dbReference type="Gene3D" id="2.40.70.10">
    <property type="entry name" value="Acid Proteases"/>
    <property type="match status" value="1"/>
</dbReference>
<dbReference type="OrthoDB" id="1751882at2759"/>
<organism evidence="2 3">
    <name type="scientific">Colocasia esculenta</name>
    <name type="common">Wild taro</name>
    <name type="synonym">Arum esculentum</name>
    <dbReference type="NCBI Taxonomy" id="4460"/>
    <lineage>
        <taxon>Eukaryota</taxon>
        <taxon>Viridiplantae</taxon>
        <taxon>Streptophyta</taxon>
        <taxon>Embryophyta</taxon>
        <taxon>Tracheophyta</taxon>
        <taxon>Spermatophyta</taxon>
        <taxon>Magnoliopsida</taxon>
        <taxon>Liliopsida</taxon>
        <taxon>Araceae</taxon>
        <taxon>Aroideae</taxon>
        <taxon>Colocasieae</taxon>
        <taxon>Colocasia</taxon>
    </lineage>
</organism>
<evidence type="ECO:0000256" key="1">
    <source>
        <dbReference type="SAM" id="MobiDB-lite"/>
    </source>
</evidence>
<feature type="compositionally biased region" description="Polar residues" evidence="1">
    <location>
        <begin position="141"/>
        <end position="162"/>
    </location>
</feature>
<name>A0A843UD82_COLES</name>
<dbReference type="SUPFAM" id="SSF50630">
    <property type="entry name" value="Acid proteases"/>
    <property type="match status" value="1"/>
</dbReference>
<feature type="region of interest" description="Disordered" evidence="1">
    <location>
        <begin position="119"/>
        <end position="169"/>
    </location>
</feature>
<proteinExistence type="predicted"/>
<evidence type="ECO:0000313" key="2">
    <source>
        <dbReference type="EMBL" id="MQL79880.1"/>
    </source>
</evidence>
<accession>A0A843UD82</accession>
<dbReference type="AlphaFoldDB" id="A0A843UD82"/>
<dbReference type="CDD" id="cd00303">
    <property type="entry name" value="retropepsin_like"/>
    <property type="match status" value="1"/>
</dbReference>
<dbReference type="EMBL" id="NMUH01000480">
    <property type="protein sequence ID" value="MQL79880.1"/>
    <property type="molecule type" value="Genomic_DNA"/>
</dbReference>
<dbReference type="PANTHER" id="PTHR15503:SF45">
    <property type="entry name" value="RNA-DIRECTED DNA POLYMERASE HOMOLOG"/>
    <property type="match status" value="1"/>
</dbReference>
<dbReference type="InterPro" id="IPR032567">
    <property type="entry name" value="RTL1-rel"/>
</dbReference>
<protein>
    <recommendedName>
        <fullName evidence="4">CCHC-type domain-containing protein</fullName>
    </recommendedName>
</protein>
<dbReference type="PANTHER" id="PTHR15503">
    <property type="entry name" value="LDOC1 RELATED"/>
    <property type="match status" value="1"/>
</dbReference>
<dbReference type="Pfam" id="PF08284">
    <property type="entry name" value="RVP_2"/>
    <property type="match status" value="1"/>
</dbReference>
<gene>
    <name evidence="2" type="ORF">Taro_012322</name>
</gene>
<dbReference type="InterPro" id="IPR021109">
    <property type="entry name" value="Peptidase_aspartic_dom_sf"/>
</dbReference>
<sequence length="449" mass="49989">MQTQAHTQATLQAQLEAQAQVPAPQADHGGPSIMERFKRMSPPSFKGENDLLLAESWMREIEKIFRAIRCTEDDKERADVWWSSLLRTRFEDGAVEVGWDEFALSAACRQKGEMEQYLEEKKASQKRPATPFQRQERKKVTFQSPQRPVASSSGQVPSQHSPNGKKECPHCRRAHGGTECWKLAGKCLKCGISEHRIKDCPMLQQGVQRGPAPAAAAVVPAIGRPGRPRAPARVFALAREDTEQADHVTEGTVLFLGVHARVLFDTGATHSFISEHFSRKLALESRLESEDLEVPLSVHTPAGTVSTRKCIPSLPVCIEDRALEECFFLLKMKDYDAILGLDWLEEHYALVDCRGKKIVFRIPGEDEFSHPLPRNLARKFVISAMRAMRMMNNGCDAFLASVFCSFKFCADDLLASTSVDVDHKSAATSMDTNSILATSDVDVNVPNLL</sequence>
<evidence type="ECO:0008006" key="4">
    <source>
        <dbReference type="Google" id="ProtNLM"/>
    </source>
</evidence>
<keyword evidence="3" id="KW-1185">Reference proteome</keyword>
<dbReference type="Proteomes" id="UP000652761">
    <property type="component" value="Unassembled WGS sequence"/>
</dbReference>
<evidence type="ECO:0000313" key="3">
    <source>
        <dbReference type="Proteomes" id="UP000652761"/>
    </source>
</evidence>
<feature type="region of interest" description="Disordered" evidence="1">
    <location>
        <begin position="18"/>
        <end position="41"/>
    </location>
</feature>
<comment type="caution">
    <text evidence="2">The sequence shown here is derived from an EMBL/GenBank/DDBJ whole genome shotgun (WGS) entry which is preliminary data.</text>
</comment>
<reference evidence="2" key="1">
    <citation type="submission" date="2017-07" db="EMBL/GenBank/DDBJ databases">
        <title>Taro Niue Genome Assembly and Annotation.</title>
        <authorList>
            <person name="Atibalentja N."/>
            <person name="Keating K."/>
            <person name="Fields C.J."/>
        </authorList>
    </citation>
    <scope>NUCLEOTIDE SEQUENCE</scope>
    <source>
        <strain evidence="2">Niue_2</strain>
        <tissue evidence="2">Leaf</tissue>
    </source>
</reference>